<name>A0ABS8XI10_9BURK</name>
<keyword evidence="1" id="KW-0812">Transmembrane</keyword>
<accession>A0ABS8XI10</accession>
<dbReference type="EMBL" id="JAJTWT010000006">
    <property type="protein sequence ID" value="MCE4538587.1"/>
    <property type="molecule type" value="Genomic_DNA"/>
</dbReference>
<evidence type="ECO:0000313" key="2">
    <source>
        <dbReference type="EMBL" id="MCE4538587.1"/>
    </source>
</evidence>
<sequence>MHIVIGCLFFLVAFVVTRQLLPQGILFYQGLACASACALAQWVVTRRSTRAARLTATKDALLTFLLAYAFMFTVPTTVDRAYSVRLIQQLDQSRDGMSRAEMEDWFAGRFIGEGGVERRVREQLATGTLSEEHGRFVLTARGRWLAWAFGAAQRIFNCGAPS</sequence>
<keyword evidence="3" id="KW-1185">Reference proteome</keyword>
<gene>
    <name evidence="2" type="ORF">LXT12_15145</name>
</gene>
<protein>
    <submittedName>
        <fullName evidence="2">Uncharacterized protein</fullName>
    </submittedName>
</protein>
<evidence type="ECO:0000256" key="1">
    <source>
        <dbReference type="SAM" id="Phobius"/>
    </source>
</evidence>
<proteinExistence type="predicted"/>
<dbReference type="RefSeq" id="WP_233393034.1">
    <property type="nucleotide sequence ID" value="NZ_JAJTWT010000006.1"/>
</dbReference>
<keyword evidence="1" id="KW-1133">Transmembrane helix</keyword>
<feature type="transmembrane region" description="Helical" evidence="1">
    <location>
        <begin position="56"/>
        <end position="74"/>
    </location>
</feature>
<feature type="transmembrane region" description="Helical" evidence="1">
    <location>
        <begin position="28"/>
        <end position="44"/>
    </location>
</feature>
<organism evidence="2 3">
    <name type="scientific">Pelomonas caseinilytica</name>
    <dbReference type="NCBI Taxonomy" id="2906763"/>
    <lineage>
        <taxon>Bacteria</taxon>
        <taxon>Pseudomonadati</taxon>
        <taxon>Pseudomonadota</taxon>
        <taxon>Betaproteobacteria</taxon>
        <taxon>Burkholderiales</taxon>
        <taxon>Sphaerotilaceae</taxon>
        <taxon>Roseateles</taxon>
    </lineage>
</organism>
<keyword evidence="1" id="KW-0472">Membrane</keyword>
<evidence type="ECO:0000313" key="3">
    <source>
        <dbReference type="Proteomes" id="UP001201463"/>
    </source>
</evidence>
<dbReference type="Proteomes" id="UP001201463">
    <property type="component" value="Unassembled WGS sequence"/>
</dbReference>
<comment type="caution">
    <text evidence="2">The sequence shown here is derived from an EMBL/GenBank/DDBJ whole genome shotgun (WGS) entry which is preliminary data.</text>
</comment>
<reference evidence="2 3" key="1">
    <citation type="submission" date="2021-12" db="EMBL/GenBank/DDBJ databases">
        <title>Genome seq of p7.</title>
        <authorList>
            <person name="Seo T."/>
        </authorList>
    </citation>
    <scope>NUCLEOTIDE SEQUENCE [LARGE SCALE GENOMIC DNA]</scope>
    <source>
        <strain evidence="2 3">P7</strain>
    </source>
</reference>